<evidence type="ECO:0000313" key="2">
    <source>
        <dbReference type="EMBL" id="CEP00233.1"/>
    </source>
</evidence>
<proteinExistence type="predicted"/>
<evidence type="ECO:0000313" key="5">
    <source>
        <dbReference type="Proteomes" id="UP000290189"/>
    </source>
</evidence>
<feature type="chain" id="PRO_5035990794" evidence="1">
    <location>
        <begin position="18"/>
        <end position="476"/>
    </location>
</feature>
<evidence type="ECO:0000256" key="1">
    <source>
        <dbReference type="SAM" id="SignalP"/>
    </source>
</evidence>
<evidence type="ECO:0000313" key="3">
    <source>
        <dbReference type="EMBL" id="SPQ96499.1"/>
    </source>
</evidence>
<keyword evidence="4" id="KW-1185">Reference proteome</keyword>
<dbReference type="Proteomes" id="UP000290189">
    <property type="component" value="Unassembled WGS sequence"/>
</dbReference>
<feature type="signal peptide" evidence="1">
    <location>
        <begin position="1"/>
        <end position="17"/>
    </location>
</feature>
<protein>
    <submittedName>
        <fullName evidence="2">Uncharacterized protein</fullName>
    </submittedName>
</protein>
<dbReference type="Proteomes" id="UP000039324">
    <property type="component" value="Unassembled WGS sequence"/>
</dbReference>
<sequence length="476" mass="52758">MWAPVLIAAIVRAVASAGVHYDVFDDGTLMIMFDPIPDGVVTRRIDVDVLDAPGLGGPIHVRHCSWMSGRGWQPIDLGMATMRSFTGPDDIPHCSIDPSRPAHWSYLISTRTTRLTMRHHGHSYSTRTIALPDDYSYLVMVVAPGVSPSFHFTNDITAFDRALNNTIEGDVEASAVFYNDGLMPVIPLVAVRPIGAPSKAPYLLVHDLATGAGYFLNGAGKIVYRLEEVPVAGGYEIRVRKRLARSVDDDNDDDDGRWSSADIIRVEAFDGRELIVGNPLGLSMRATMDGNLEVFSPDAGANPVMVMPGFRSGDIRRARVRNDPKLMLLLAVSLMKDHLVPSMSSNVATLHHFIRPRPEPQPQPEVHEQRPPVVWDEIRSQAAVVVQELTALRATMQSTMDETPLDRPFRQYEDVMNDITQLLDAFQAWAGTRSQASDLDTLAQAQAFQAQAMDVRSRAQNAIRMRSALDAFRRRR</sequence>
<gene>
    <name evidence="2" type="ORF">PBRA_007967</name>
    <name evidence="3" type="ORF">PLBR_LOCUS3714</name>
</gene>
<name>A0A0G4IY21_PLABS</name>
<dbReference type="AlphaFoldDB" id="A0A0G4IY21"/>
<accession>A0A0G4IY21</accession>
<keyword evidence="1" id="KW-0732">Signal</keyword>
<reference evidence="3 5" key="2">
    <citation type="submission" date="2018-03" db="EMBL/GenBank/DDBJ databases">
        <authorList>
            <person name="Fogelqvist J."/>
        </authorList>
    </citation>
    <scope>NUCLEOTIDE SEQUENCE [LARGE SCALE GENOMIC DNA]</scope>
</reference>
<organism evidence="2 4">
    <name type="scientific">Plasmodiophora brassicae</name>
    <name type="common">Clubroot disease agent</name>
    <dbReference type="NCBI Taxonomy" id="37360"/>
    <lineage>
        <taxon>Eukaryota</taxon>
        <taxon>Sar</taxon>
        <taxon>Rhizaria</taxon>
        <taxon>Endomyxa</taxon>
        <taxon>Phytomyxea</taxon>
        <taxon>Plasmodiophorida</taxon>
        <taxon>Plasmodiophoridae</taxon>
        <taxon>Plasmodiophora</taxon>
    </lineage>
</organism>
<dbReference type="EMBL" id="CDSF01000099">
    <property type="protein sequence ID" value="CEP00233.1"/>
    <property type="molecule type" value="Genomic_DNA"/>
</dbReference>
<keyword evidence="3" id="KW-0496">Mitochondrion</keyword>
<dbReference type="EMBL" id="OVEO01000006">
    <property type="protein sequence ID" value="SPQ96499.1"/>
    <property type="molecule type" value="Genomic_DNA"/>
</dbReference>
<evidence type="ECO:0000313" key="4">
    <source>
        <dbReference type="Proteomes" id="UP000039324"/>
    </source>
</evidence>
<geneLocation type="mitochondrion" evidence="3"/>
<reference evidence="2 4" key="1">
    <citation type="submission" date="2015-02" db="EMBL/GenBank/DDBJ databases">
        <authorList>
            <person name="Chooi Y.-H."/>
        </authorList>
    </citation>
    <scope>NUCLEOTIDE SEQUENCE [LARGE SCALE GENOMIC DNA]</scope>
    <source>
        <strain evidence="2">E3</strain>
    </source>
</reference>